<keyword evidence="3" id="KW-0413">Isomerase</keyword>
<organism evidence="3 4">
    <name type="scientific">Flavobacterium fluvii</name>
    <dbReference type="NCBI Taxonomy" id="468056"/>
    <lineage>
        <taxon>Bacteria</taxon>
        <taxon>Pseudomonadati</taxon>
        <taxon>Bacteroidota</taxon>
        <taxon>Flavobacteriia</taxon>
        <taxon>Flavobacteriales</taxon>
        <taxon>Flavobacteriaceae</taxon>
        <taxon>Flavobacterium</taxon>
    </lineage>
</organism>
<dbReference type="RefSeq" id="WP_073369904.1">
    <property type="nucleotide sequence ID" value="NZ_FQWB01000003.1"/>
</dbReference>
<evidence type="ECO:0000313" key="4">
    <source>
        <dbReference type="Proteomes" id="UP000184516"/>
    </source>
</evidence>
<dbReference type="Gene3D" id="3.10.450.50">
    <property type="match status" value="1"/>
</dbReference>
<dbReference type="AlphaFoldDB" id="A0A1M5ISD5"/>
<dbReference type="PROSITE" id="PS51257">
    <property type="entry name" value="PROKAR_LIPOPROTEIN"/>
    <property type="match status" value="1"/>
</dbReference>
<feature type="chain" id="PRO_5012770533" evidence="1">
    <location>
        <begin position="21"/>
        <end position="168"/>
    </location>
</feature>
<sequence>MKNKFLIGGLLLFILTLSIACNQKKEEPTAATPAIDNEQIKTEIQAVEDAFAAVYNSGNIDALTYYADDATSFFNGKLPLVGKDAIHQSIKEELANFTKGDKISFETKEVYVSENGNHVVEIGAYKFVDSTGAKLRSGNYFSLFKKIDGKYKCIRDMGNSEPADPTVK</sequence>
<dbReference type="EMBL" id="FQWB01000003">
    <property type="protein sequence ID" value="SHG31244.1"/>
    <property type="molecule type" value="Genomic_DNA"/>
</dbReference>
<dbReference type="SUPFAM" id="SSF54427">
    <property type="entry name" value="NTF2-like"/>
    <property type="match status" value="1"/>
</dbReference>
<feature type="signal peptide" evidence="1">
    <location>
        <begin position="1"/>
        <end position="20"/>
    </location>
</feature>
<feature type="domain" description="DUF4440" evidence="2">
    <location>
        <begin position="44"/>
        <end position="153"/>
    </location>
</feature>
<dbReference type="GO" id="GO:0016853">
    <property type="term" value="F:isomerase activity"/>
    <property type="evidence" value="ECO:0007669"/>
    <property type="project" value="UniProtKB-KW"/>
</dbReference>
<keyword evidence="4" id="KW-1185">Reference proteome</keyword>
<gene>
    <name evidence="3" type="ORF">SAMN05443549_103220</name>
</gene>
<evidence type="ECO:0000256" key="1">
    <source>
        <dbReference type="SAM" id="SignalP"/>
    </source>
</evidence>
<dbReference type="OrthoDB" id="1440073at2"/>
<dbReference type="Pfam" id="PF14534">
    <property type="entry name" value="DUF4440"/>
    <property type="match status" value="1"/>
</dbReference>
<evidence type="ECO:0000313" key="3">
    <source>
        <dbReference type="EMBL" id="SHG31244.1"/>
    </source>
</evidence>
<proteinExistence type="predicted"/>
<reference evidence="4" key="1">
    <citation type="submission" date="2016-11" db="EMBL/GenBank/DDBJ databases">
        <authorList>
            <person name="Varghese N."/>
            <person name="Submissions S."/>
        </authorList>
    </citation>
    <scope>NUCLEOTIDE SEQUENCE [LARGE SCALE GENOMIC DNA]</scope>
    <source>
        <strain evidence="4">DSM 19978</strain>
    </source>
</reference>
<dbReference type="Proteomes" id="UP000184516">
    <property type="component" value="Unassembled WGS sequence"/>
</dbReference>
<accession>A0A1M5ISD5</accession>
<evidence type="ECO:0000259" key="2">
    <source>
        <dbReference type="Pfam" id="PF14534"/>
    </source>
</evidence>
<dbReference type="STRING" id="468056.SAMN05443549_103220"/>
<dbReference type="InterPro" id="IPR027843">
    <property type="entry name" value="DUF4440"/>
</dbReference>
<keyword evidence="1" id="KW-0732">Signal</keyword>
<protein>
    <submittedName>
        <fullName evidence="3">Ketosteroid isomerase homolog</fullName>
    </submittedName>
</protein>
<name>A0A1M5ISD5_9FLAO</name>
<dbReference type="InterPro" id="IPR032710">
    <property type="entry name" value="NTF2-like_dom_sf"/>
</dbReference>